<evidence type="ECO:0000256" key="1">
    <source>
        <dbReference type="SAM" id="Phobius"/>
    </source>
</evidence>
<proteinExistence type="predicted"/>
<feature type="transmembrane region" description="Helical" evidence="1">
    <location>
        <begin position="65"/>
        <end position="90"/>
    </location>
</feature>
<keyword evidence="3" id="KW-1185">Reference proteome</keyword>
<protein>
    <submittedName>
        <fullName evidence="2">Uncharacterized protein</fullName>
    </submittedName>
</protein>
<dbReference type="Proteomes" id="UP000243797">
    <property type="component" value="Unassembled WGS sequence"/>
</dbReference>
<comment type="caution">
    <text evidence="2">The sequence shown here is derived from an EMBL/GenBank/DDBJ whole genome shotgun (WGS) entry which is preliminary data.</text>
</comment>
<dbReference type="InParanoid" id="A0A2K1QQZ9"/>
<sequence length="107" mass="12054">MPAAVMPLPVPDLAPSDVYRSIWILTVISLVLSAIFSSVLILETVVYFHPLPEYGIEHDVGEPKYIFRVVLMFWGIVTGFSALGLFWGCVHWCLHRKELRGVNDEPA</sequence>
<keyword evidence="1" id="KW-0812">Transmembrane</keyword>
<evidence type="ECO:0000313" key="3">
    <source>
        <dbReference type="Proteomes" id="UP000243797"/>
    </source>
</evidence>
<evidence type="ECO:0000313" key="2">
    <source>
        <dbReference type="EMBL" id="PNS17507.1"/>
    </source>
</evidence>
<reference evidence="2 3" key="1">
    <citation type="submission" date="2017-06" db="EMBL/GenBank/DDBJ databases">
        <title>Draft genome sequence of a variant of Elsinoe murrayae.</title>
        <authorList>
            <person name="Cheng Q."/>
        </authorList>
    </citation>
    <scope>NUCLEOTIDE SEQUENCE [LARGE SCALE GENOMIC DNA]</scope>
    <source>
        <strain evidence="2 3">CQ-2017a</strain>
    </source>
</reference>
<keyword evidence="1" id="KW-1133">Transmembrane helix</keyword>
<organism evidence="2 3">
    <name type="scientific">Sphaceloma murrayae</name>
    <dbReference type="NCBI Taxonomy" id="2082308"/>
    <lineage>
        <taxon>Eukaryota</taxon>
        <taxon>Fungi</taxon>
        <taxon>Dikarya</taxon>
        <taxon>Ascomycota</taxon>
        <taxon>Pezizomycotina</taxon>
        <taxon>Dothideomycetes</taxon>
        <taxon>Dothideomycetidae</taxon>
        <taxon>Myriangiales</taxon>
        <taxon>Elsinoaceae</taxon>
        <taxon>Sphaceloma</taxon>
    </lineage>
</organism>
<feature type="transmembrane region" description="Helical" evidence="1">
    <location>
        <begin position="21"/>
        <end position="45"/>
    </location>
</feature>
<gene>
    <name evidence="2" type="ORF">CAC42_8050</name>
</gene>
<keyword evidence="1" id="KW-0472">Membrane</keyword>
<dbReference type="AlphaFoldDB" id="A0A2K1QQZ9"/>
<accession>A0A2K1QQZ9</accession>
<dbReference type="EMBL" id="NKHZ01000050">
    <property type="protein sequence ID" value="PNS17507.1"/>
    <property type="molecule type" value="Genomic_DNA"/>
</dbReference>
<name>A0A2K1QQZ9_9PEZI</name>